<dbReference type="eggNOG" id="COG3116">
    <property type="taxonomic scope" value="Bacteria"/>
</dbReference>
<dbReference type="OrthoDB" id="9153760at2"/>
<evidence type="ECO:0000313" key="10">
    <source>
        <dbReference type="EMBL" id="CCD29257.1"/>
    </source>
</evidence>
<keyword evidence="4 8" id="KW-0812">Transmembrane</keyword>
<evidence type="ECO:0000313" key="11">
    <source>
        <dbReference type="Proteomes" id="UP000054051"/>
    </source>
</evidence>
<evidence type="ECO:0000256" key="8">
    <source>
        <dbReference type="HAMAP-Rule" id="MF_00910"/>
    </source>
</evidence>
<dbReference type="GO" id="GO:0032153">
    <property type="term" value="C:cell division site"/>
    <property type="evidence" value="ECO:0007669"/>
    <property type="project" value="UniProtKB-UniRule"/>
</dbReference>
<dbReference type="PROSITE" id="PS51257">
    <property type="entry name" value="PROKAR_LIPOPROTEIN"/>
    <property type="match status" value="1"/>
</dbReference>
<comment type="caution">
    <text evidence="10">The sequence shown here is derived from an EMBL/GenBank/DDBJ whole genome shotgun (WGS) entry which is preliminary data.</text>
</comment>
<comment type="subunit">
    <text evidence="8">Part of a complex composed of FtsB, FtsL and FtsQ.</text>
</comment>
<keyword evidence="6 8" id="KW-0472">Membrane</keyword>
<proteinExistence type="inferred from homology"/>
<keyword evidence="2 8" id="KW-1003">Cell membrane</keyword>
<dbReference type="HAMAP" id="MF_00910">
    <property type="entry name" value="FtsL"/>
    <property type="match status" value="1"/>
</dbReference>
<keyword evidence="3 8" id="KW-0132">Cell division</keyword>
<dbReference type="NCBIfam" id="TIGR02209">
    <property type="entry name" value="ftsL_broad"/>
    <property type="match status" value="1"/>
</dbReference>
<dbReference type="RefSeq" id="WP_006682485.1">
    <property type="nucleotide sequence ID" value="NZ_CAFB01000039.1"/>
</dbReference>
<evidence type="ECO:0000256" key="3">
    <source>
        <dbReference type="ARBA" id="ARBA00022618"/>
    </source>
</evidence>
<dbReference type="PANTHER" id="PTHR37479">
    <property type="entry name" value="CELL DIVISION PROTEIN FTSL"/>
    <property type="match status" value="1"/>
</dbReference>
<keyword evidence="11" id="KW-1185">Reference proteome</keyword>
<protein>
    <recommendedName>
        <fullName evidence="8 9">Cell division protein FtsL</fullName>
    </recommendedName>
</protein>
<accession>G2J910</accession>
<name>G2J910_9BURK</name>
<dbReference type="GO" id="GO:0005886">
    <property type="term" value="C:plasma membrane"/>
    <property type="evidence" value="ECO:0007669"/>
    <property type="project" value="UniProtKB-SubCell"/>
</dbReference>
<evidence type="ECO:0000256" key="4">
    <source>
        <dbReference type="ARBA" id="ARBA00022692"/>
    </source>
</evidence>
<dbReference type="InterPro" id="IPR011922">
    <property type="entry name" value="Cell_div_FtsL"/>
</dbReference>
<dbReference type="Pfam" id="PF04999">
    <property type="entry name" value="FtsL"/>
    <property type="match status" value="1"/>
</dbReference>
<evidence type="ECO:0000256" key="7">
    <source>
        <dbReference type="ARBA" id="ARBA00023306"/>
    </source>
</evidence>
<keyword evidence="8" id="KW-0997">Cell inner membrane</keyword>
<dbReference type="GO" id="GO:0043093">
    <property type="term" value="P:FtsZ-dependent cytokinesis"/>
    <property type="evidence" value="ECO:0007669"/>
    <property type="project" value="UniProtKB-UniRule"/>
</dbReference>
<comment type="similarity">
    <text evidence="8">Belongs to the FtsL family.</text>
</comment>
<dbReference type="AlphaFoldDB" id="G2J910"/>
<keyword evidence="7 8" id="KW-0131">Cell cycle</keyword>
<evidence type="ECO:0000256" key="1">
    <source>
        <dbReference type="ARBA" id="ARBA00004401"/>
    </source>
</evidence>
<evidence type="ECO:0000256" key="5">
    <source>
        <dbReference type="ARBA" id="ARBA00022989"/>
    </source>
</evidence>
<dbReference type="Proteomes" id="UP000054051">
    <property type="component" value="Unassembled WGS sequence"/>
</dbReference>
<reference evidence="10 11" key="1">
    <citation type="submission" date="2011-08" db="EMBL/GenBank/DDBJ databases">
        <title>The genome of the obligate endobacterium of an arbuscular mycorrhizal fungus reveals an interphylum network of nutritional interactions.</title>
        <authorList>
            <person name="Ghignone S."/>
            <person name="Salvioli A."/>
            <person name="Anca I."/>
            <person name="Lumini E."/>
            <person name="Ortu G."/>
            <person name="Petiti L."/>
            <person name="Cruveiller S."/>
            <person name="Bianciotto V."/>
            <person name="Piffanelli P."/>
            <person name="Lanfranco L."/>
            <person name="Bonfante P."/>
        </authorList>
    </citation>
    <scope>NUCLEOTIDE SEQUENCE [LARGE SCALE GENOMIC DNA]</scope>
    <source>
        <strain evidence="10 11">BEG34</strain>
    </source>
</reference>
<evidence type="ECO:0000256" key="6">
    <source>
        <dbReference type="ARBA" id="ARBA00023136"/>
    </source>
</evidence>
<keyword evidence="5 8" id="KW-1133">Transmembrane helix</keyword>
<evidence type="ECO:0000256" key="2">
    <source>
        <dbReference type="ARBA" id="ARBA00022475"/>
    </source>
</evidence>
<comment type="subcellular location">
    <subcellularLocation>
        <location evidence="8">Cell inner membrane</location>
        <topology evidence="8">Single-pass type II membrane protein</topology>
    </subcellularLocation>
    <subcellularLocation>
        <location evidence="1">Cell membrane</location>
        <topology evidence="1">Single-pass type II membrane protein</topology>
    </subcellularLocation>
    <text evidence="8">Localizes to the division septum where it forms a ring structure.</text>
</comment>
<dbReference type="EMBL" id="CAFB01000039">
    <property type="protein sequence ID" value="CCD29257.1"/>
    <property type="molecule type" value="Genomic_DNA"/>
</dbReference>
<dbReference type="PANTHER" id="PTHR37479:SF1">
    <property type="entry name" value="CELL DIVISION PROTEIN FTSL"/>
    <property type="match status" value="1"/>
</dbReference>
<comment type="function">
    <text evidence="8">Essential cell division protein. May link together the upstream cell division proteins, which are predominantly cytoplasmic, with the downstream cell division proteins, which are predominantly periplasmic.</text>
</comment>
<evidence type="ECO:0000256" key="9">
    <source>
        <dbReference type="NCBIfam" id="TIGR02209"/>
    </source>
</evidence>
<organism evidence="10 11">
    <name type="scientific">Candidatus Glomeribacter gigasporarum BEG34</name>
    <dbReference type="NCBI Taxonomy" id="1070319"/>
    <lineage>
        <taxon>Bacteria</taxon>
        <taxon>Pseudomonadati</taxon>
        <taxon>Pseudomonadota</taxon>
        <taxon>Betaproteobacteria</taxon>
        <taxon>Burkholderiales</taxon>
        <taxon>Burkholderiaceae</taxon>
        <taxon>Candidatus Glomeribacter</taxon>
    </lineage>
</organism>
<sequence>MSRLNIVLLVALIGCALSVVHTAYQQRRLFIALERARAQQQQLQQEGAQLYYQQRALSKTARIERLATHRLNMVPVTNVVTQYLGVSKRSNAVQAAEECSKTVAAFCGGMQ</sequence>
<gene>
    <name evidence="10" type="primary">FtsL</name>
    <name evidence="8" type="synonym">ftsL</name>
    <name evidence="10" type="ORF">CAGGBEG34_220004</name>
</gene>
<dbReference type="STRING" id="1070319.CAGGBEG34_220004"/>